<feature type="domain" description="N-terminal" evidence="3">
    <location>
        <begin position="37"/>
        <end position="112"/>
    </location>
</feature>
<evidence type="ECO:0000259" key="3">
    <source>
        <dbReference type="Pfam" id="PF08401"/>
    </source>
</evidence>
<evidence type="ECO:0000256" key="1">
    <source>
        <dbReference type="SAM" id="MobiDB-lite"/>
    </source>
</evidence>
<evidence type="ECO:0000313" key="6">
    <source>
        <dbReference type="Proteomes" id="UP000236735"/>
    </source>
</evidence>
<dbReference type="Pfam" id="PF08401">
    <property type="entry name" value="ArdcN"/>
    <property type="match status" value="1"/>
</dbReference>
<evidence type="ECO:0000259" key="4">
    <source>
        <dbReference type="Pfam" id="PF18818"/>
    </source>
</evidence>
<feature type="region of interest" description="Disordered" evidence="1">
    <location>
        <begin position="659"/>
        <end position="698"/>
    </location>
</feature>
<dbReference type="SUPFAM" id="SSF55271">
    <property type="entry name" value="DNA repair protein MutS, domain I"/>
    <property type="match status" value="1"/>
</dbReference>
<dbReference type="InterPro" id="IPR041459">
    <property type="entry name" value="MPTase-PolyVal"/>
</dbReference>
<feature type="domain" description="Polyvalent protein metallopeptidase" evidence="4">
    <location>
        <begin position="200"/>
        <end position="299"/>
    </location>
</feature>
<dbReference type="Gene3D" id="3.40.1170.10">
    <property type="entry name" value="DNA repair protein MutS, domain I"/>
    <property type="match status" value="1"/>
</dbReference>
<feature type="domain" description="DNA mismatch repair protein MutS-like N-terminal" evidence="2">
    <location>
        <begin position="569"/>
        <end position="689"/>
    </location>
</feature>
<dbReference type="AlphaFoldDB" id="A0A1H5W3P1"/>
<dbReference type="Pfam" id="PF01624">
    <property type="entry name" value="MutS_I"/>
    <property type="match status" value="1"/>
</dbReference>
<proteinExistence type="predicted"/>
<dbReference type="Proteomes" id="UP000236735">
    <property type="component" value="Unassembled WGS sequence"/>
</dbReference>
<evidence type="ECO:0000313" key="5">
    <source>
        <dbReference type="EMBL" id="SEF93856.1"/>
    </source>
</evidence>
<sequence>MAEETIQKKTGAERQAAFLVTALERASQQNGVLLNGTKKQTPRFFDKGLRVNPVNALIMAIHSDMGGFKTNSYVLFNDTKNRGEAVRKGEKGVPFLWTNNSEYVNKDNPEDKITREAFKALPESDQASYKPNPREDVYVLFNIDQTTMPNVHKEDYEKQVQLYGGTAEAQDASYMDKDDKAKRISVNQFILNMRDNLVPIRKDATGIAHYDGQRDTVYIPAQKGFPSYADYVQEVARQVAHATGVSGRLNRDSGASQKETLVEELASAVKMLDFGMPAKLRPETMKSLPAIIEQMKADPQLAEDVLHEVNRTVGMMKKAENGEKIQLIEKPSNERQQQWAAQFPIAHVPEQFSAVTMLKDDEGKWTLAMKAENMPVLSVHPSKEDVSLYFDVIKNDHDDAHVQEFRTQMAQKYYSLFSKNQVPPVNIFKSDASQEALDLISKVNAFKTKDSKILLVATIGDEKQKPRYVNQEQWQRLWLADDKQDYKKHLAAALYSDVLARKLEETKERVAPEVDGTKLHEEQERRNNQQEEKCRNSPEQKEKERQEEKAKEEATKAETKAVAAVALSPMMKQFLDLKSKHPDALLLFRVGDFYETYQQDARKASQVLGITLTKSSKTKGPDGKPVEMAGFPYHALDTYLPKLIRAGERVAICDQLENPRATAKRNSEGSSQENKQEVKEVVAPAKKQEEEQHRVVHR</sequence>
<gene>
    <name evidence="5" type="ORF">SAMN05216354_2204</name>
</gene>
<organism evidence="5 6">
    <name type="scientific">Xylanibacter ruminicola</name>
    <name type="common">Prevotella ruminicola</name>
    <dbReference type="NCBI Taxonomy" id="839"/>
    <lineage>
        <taxon>Bacteria</taxon>
        <taxon>Pseudomonadati</taxon>
        <taxon>Bacteroidota</taxon>
        <taxon>Bacteroidia</taxon>
        <taxon>Bacteroidales</taxon>
        <taxon>Prevotellaceae</taxon>
        <taxon>Xylanibacter</taxon>
    </lineage>
</organism>
<reference evidence="5 6" key="1">
    <citation type="submission" date="2016-10" db="EMBL/GenBank/DDBJ databases">
        <authorList>
            <person name="de Groot N.N."/>
        </authorList>
    </citation>
    <scope>NUCLEOTIDE SEQUENCE [LARGE SCALE GENOMIC DNA]</scope>
    <source>
        <strain evidence="5 6">AR32</strain>
    </source>
</reference>
<accession>A0A1H5W3P1</accession>
<dbReference type="InterPro" id="IPR016151">
    <property type="entry name" value="DNA_mismatch_repair_MutS_N"/>
</dbReference>
<dbReference type="InterPro" id="IPR013610">
    <property type="entry name" value="ArdC_N"/>
</dbReference>
<dbReference type="RefSeq" id="WP_103915961.1">
    <property type="nucleotide sequence ID" value="NZ_FNUV01000005.1"/>
</dbReference>
<dbReference type="GO" id="GO:0005524">
    <property type="term" value="F:ATP binding"/>
    <property type="evidence" value="ECO:0007669"/>
    <property type="project" value="InterPro"/>
</dbReference>
<dbReference type="InterPro" id="IPR007695">
    <property type="entry name" value="DNA_mismatch_repair_MutS-lik_N"/>
</dbReference>
<dbReference type="GO" id="GO:0006298">
    <property type="term" value="P:mismatch repair"/>
    <property type="evidence" value="ECO:0007669"/>
    <property type="project" value="InterPro"/>
</dbReference>
<protein>
    <recommendedName>
        <fullName evidence="7">DUF1738 domain-containing protein</fullName>
    </recommendedName>
</protein>
<dbReference type="Pfam" id="PF18818">
    <property type="entry name" value="MPTase-PolyVal"/>
    <property type="match status" value="1"/>
</dbReference>
<dbReference type="GO" id="GO:0030983">
    <property type="term" value="F:mismatched DNA binding"/>
    <property type="evidence" value="ECO:0007669"/>
    <property type="project" value="InterPro"/>
</dbReference>
<dbReference type="EMBL" id="FNUV01000005">
    <property type="protein sequence ID" value="SEF93856.1"/>
    <property type="molecule type" value="Genomic_DNA"/>
</dbReference>
<feature type="compositionally biased region" description="Basic and acidic residues" evidence="1">
    <location>
        <begin position="674"/>
        <end position="698"/>
    </location>
</feature>
<dbReference type="GO" id="GO:0003697">
    <property type="term" value="F:single-stranded DNA binding"/>
    <property type="evidence" value="ECO:0007669"/>
    <property type="project" value="InterPro"/>
</dbReference>
<feature type="region of interest" description="Disordered" evidence="1">
    <location>
        <begin position="510"/>
        <end position="559"/>
    </location>
</feature>
<evidence type="ECO:0000259" key="2">
    <source>
        <dbReference type="Pfam" id="PF01624"/>
    </source>
</evidence>
<name>A0A1H5W3P1_XYLRU</name>
<evidence type="ECO:0008006" key="7">
    <source>
        <dbReference type="Google" id="ProtNLM"/>
    </source>
</evidence>